<dbReference type="Pfam" id="PF21351">
    <property type="entry name" value="TetR_C_41"/>
    <property type="match status" value="1"/>
</dbReference>
<dbReference type="InterPro" id="IPR023772">
    <property type="entry name" value="DNA-bd_HTH_TetR-type_CS"/>
</dbReference>
<keyword evidence="1" id="KW-0805">Transcription regulation</keyword>
<dbReference type="SUPFAM" id="SSF46689">
    <property type="entry name" value="Homeodomain-like"/>
    <property type="match status" value="1"/>
</dbReference>
<keyword evidence="2 4" id="KW-0238">DNA-binding</keyword>
<evidence type="ECO:0000256" key="3">
    <source>
        <dbReference type="ARBA" id="ARBA00023163"/>
    </source>
</evidence>
<organism evidence="6 7">
    <name type="scientific">Pseudoteredinibacter isoporae</name>
    <dbReference type="NCBI Taxonomy" id="570281"/>
    <lineage>
        <taxon>Bacteria</taxon>
        <taxon>Pseudomonadati</taxon>
        <taxon>Pseudomonadota</taxon>
        <taxon>Gammaproteobacteria</taxon>
        <taxon>Cellvibrionales</taxon>
        <taxon>Cellvibrionaceae</taxon>
        <taxon>Pseudoteredinibacter</taxon>
    </lineage>
</organism>
<comment type="caution">
    <text evidence="6">The sequence shown here is derived from an EMBL/GenBank/DDBJ whole genome shotgun (WGS) entry which is preliminary data.</text>
</comment>
<gene>
    <name evidence="6" type="ORF">HNR48_001563</name>
</gene>
<evidence type="ECO:0000256" key="2">
    <source>
        <dbReference type="ARBA" id="ARBA00023125"/>
    </source>
</evidence>
<dbReference type="InterPro" id="IPR049484">
    <property type="entry name" value="Rv0078-like_C"/>
</dbReference>
<reference evidence="6 7" key="1">
    <citation type="submission" date="2020-08" db="EMBL/GenBank/DDBJ databases">
        <title>Genomic Encyclopedia of Type Strains, Phase IV (KMG-IV): sequencing the most valuable type-strain genomes for metagenomic binning, comparative biology and taxonomic classification.</title>
        <authorList>
            <person name="Goeker M."/>
        </authorList>
    </citation>
    <scope>NUCLEOTIDE SEQUENCE [LARGE SCALE GENOMIC DNA]</scope>
    <source>
        <strain evidence="6 7">DSM 22368</strain>
    </source>
</reference>
<dbReference type="PRINTS" id="PR00455">
    <property type="entry name" value="HTHTETR"/>
</dbReference>
<name>A0A7X0JS52_9GAMM</name>
<sequence length="202" mass="22776">MTLKSRRDENAEATREELIEKAGLLFGKQGFSKTSLGKIAEDARVTKGAIYHHFKNKEDIFAACYSKQASQVSAHVEKVSLTDDPWLDMINQSKAFLETSKTTRIPIQEAITVLGWEKWRKLDEEHTLKPLIEGVTRLIDHGLLKPYKADLLADAIFGVLIHSMMSLVGARDRKAKREELLLLLEDFISGALTEDAKKRLGK</sequence>
<evidence type="ECO:0000256" key="4">
    <source>
        <dbReference type="PROSITE-ProRule" id="PRU00335"/>
    </source>
</evidence>
<dbReference type="RefSeq" id="WP_166848919.1">
    <property type="nucleotide sequence ID" value="NZ_JAAONY010000001.1"/>
</dbReference>
<dbReference type="PROSITE" id="PS01081">
    <property type="entry name" value="HTH_TETR_1"/>
    <property type="match status" value="1"/>
</dbReference>
<dbReference type="PROSITE" id="PS50977">
    <property type="entry name" value="HTH_TETR_2"/>
    <property type="match status" value="1"/>
</dbReference>
<dbReference type="GO" id="GO:0000976">
    <property type="term" value="F:transcription cis-regulatory region binding"/>
    <property type="evidence" value="ECO:0007669"/>
    <property type="project" value="TreeGrafter"/>
</dbReference>
<feature type="domain" description="HTH tetR-type" evidence="5">
    <location>
        <begin position="12"/>
        <end position="72"/>
    </location>
</feature>
<dbReference type="PANTHER" id="PTHR30055">
    <property type="entry name" value="HTH-TYPE TRANSCRIPTIONAL REGULATOR RUTR"/>
    <property type="match status" value="1"/>
</dbReference>
<keyword evidence="3" id="KW-0804">Transcription</keyword>
<dbReference type="InterPro" id="IPR009057">
    <property type="entry name" value="Homeodomain-like_sf"/>
</dbReference>
<proteinExistence type="predicted"/>
<dbReference type="InterPro" id="IPR050109">
    <property type="entry name" value="HTH-type_TetR-like_transc_reg"/>
</dbReference>
<dbReference type="AlphaFoldDB" id="A0A7X0JS52"/>
<dbReference type="GO" id="GO:0003700">
    <property type="term" value="F:DNA-binding transcription factor activity"/>
    <property type="evidence" value="ECO:0007669"/>
    <property type="project" value="TreeGrafter"/>
</dbReference>
<dbReference type="Proteomes" id="UP000528457">
    <property type="component" value="Unassembled WGS sequence"/>
</dbReference>
<dbReference type="PANTHER" id="PTHR30055:SF234">
    <property type="entry name" value="HTH-TYPE TRANSCRIPTIONAL REGULATOR BETI"/>
    <property type="match status" value="1"/>
</dbReference>
<dbReference type="InParanoid" id="A0A7X0JS52"/>
<evidence type="ECO:0000259" key="5">
    <source>
        <dbReference type="PROSITE" id="PS50977"/>
    </source>
</evidence>
<dbReference type="Gene3D" id="1.10.357.10">
    <property type="entry name" value="Tetracycline Repressor, domain 2"/>
    <property type="match status" value="1"/>
</dbReference>
<feature type="DNA-binding region" description="H-T-H motif" evidence="4">
    <location>
        <begin position="35"/>
        <end position="54"/>
    </location>
</feature>
<evidence type="ECO:0000256" key="1">
    <source>
        <dbReference type="ARBA" id="ARBA00023015"/>
    </source>
</evidence>
<keyword evidence="7" id="KW-1185">Reference proteome</keyword>
<evidence type="ECO:0000313" key="6">
    <source>
        <dbReference type="EMBL" id="MBB6521285.1"/>
    </source>
</evidence>
<evidence type="ECO:0000313" key="7">
    <source>
        <dbReference type="Proteomes" id="UP000528457"/>
    </source>
</evidence>
<dbReference type="Pfam" id="PF00440">
    <property type="entry name" value="TetR_N"/>
    <property type="match status" value="1"/>
</dbReference>
<protein>
    <submittedName>
        <fullName evidence="6">TetR/AcrR family transcriptional repressor of tetCD</fullName>
    </submittedName>
</protein>
<accession>A0A7X0JS52</accession>
<dbReference type="InterPro" id="IPR001647">
    <property type="entry name" value="HTH_TetR"/>
</dbReference>
<dbReference type="FunCoup" id="A0A7X0JS52">
    <property type="interactions" value="46"/>
</dbReference>
<dbReference type="EMBL" id="JACHHT010000001">
    <property type="protein sequence ID" value="MBB6521285.1"/>
    <property type="molecule type" value="Genomic_DNA"/>
</dbReference>